<feature type="region of interest" description="Disordered" evidence="1">
    <location>
        <begin position="41"/>
        <end position="61"/>
    </location>
</feature>
<name>A0A0V9UNW9_9NOCA</name>
<dbReference type="AlphaFoldDB" id="A0A0V9UNW9"/>
<organism evidence="2 3">
    <name type="scientific">Rhodococcus pyridinivorans KG-16</name>
    <dbReference type="NCBI Taxonomy" id="1441730"/>
    <lineage>
        <taxon>Bacteria</taxon>
        <taxon>Bacillati</taxon>
        <taxon>Actinomycetota</taxon>
        <taxon>Actinomycetes</taxon>
        <taxon>Mycobacteriales</taxon>
        <taxon>Nocardiaceae</taxon>
        <taxon>Rhodococcus</taxon>
    </lineage>
</organism>
<reference evidence="2 3" key="2">
    <citation type="journal article" date="2016" name="Genome Announc.">
        <title>Draft Genome Sequence of a Versatile Hydrocarbon-Degrading Bacterium, Rhodococcus pyridinivorans Strain KG-16, Collected from Oil Fields in India.</title>
        <authorList>
            <person name="Aggarwal R.K."/>
            <person name="Dawar C."/>
            <person name="Phanindranath R."/>
            <person name="Mutnuri L."/>
            <person name="Dayal A.M."/>
        </authorList>
    </citation>
    <scope>NUCLEOTIDE SEQUENCE [LARGE SCALE GENOMIC DNA]</scope>
    <source>
        <strain evidence="2 3">KG-16</strain>
    </source>
</reference>
<evidence type="ECO:0000256" key="1">
    <source>
        <dbReference type="SAM" id="MobiDB-lite"/>
    </source>
</evidence>
<reference evidence="3" key="1">
    <citation type="submission" date="2015-01" db="EMBL/GenBank/DDBJ databases">
        <title>Draft genome sequence of Rhodococcus pyridinivorans strain KG-16, a hydrocarbon-degrading bacterium.</title>
        <authorList>
            <person name="Aggarwal R.K."/>
            <person name="Dawar C."/>
        </authorList>
    </citation>
    <scope>NUCLEOTIDE SEQUENCE [LARGE SCALE GENOMIC DNA]</scope>
    <source>
        <strain evidence="3">KG-16</strain>
    </source>
</reference>
<dbReference type="PATRIC" id="fig|1441730.3.peg.1239"/>
<proteinExistence type="predicted"/>
<evidence type="ECO:0000313" key="3">
    <source>
        <dbReference type="Proteomes" id="UP000053060"/>
    </source>
</evidence>
<accession>A0A0V9UNW9</accession>
<gene>
    <name evidence="2" type="ORF">Z045_05870</name>
</gene>
<comment type="caution">
    <text evidence="2">The sequence shown here is derived from an EMBL/GenBank/DDBJ whole genome shotgun (WGS) entry which is preliminary data.</text>
</comment>
<sequence length="61" mass="6903">MIADGGEYINKGKFCVWFRTHNGQTYKFAVASEEFAKEHDLPTHLDITRSDTVPTDKDQAA</sequence>
<protein>
    <submittedName>
        <fullName evidence="2">Uncharacterized protein</fullName>
    </submittedName>
</protein>
<dbReference type="Proteomes" id="UP000053060">
    <property type="component" value="Unassembled WGS sequence"/>
</dbReference>
<evidence type="ECO:0000313" key="2">
    <source>
        <dbReference type="EMBL" id="KSZ59693.1"/>
    </source>
</evidence>
<dbReference type="EMBL" id="AZXY01000002">
    <property type="protein sequence ID" value="KSZ59693.1"/>
    <property type="molecule type" value="Genomic_DNA"/>
</dbReference>